<feature type="transmembrane region" description="Helical" evidence="8">
    <location>
        <begin position="127"/>
        <end position="149"/>
    </location>
</feature>
<keyword evidence="8" id="KW-0997">Cell inner membrane</keyword>
<dbReference type="InterPro" id="IPR003667">
    <property type="entry name" value="NqrDE/RnfAE"/>
</dbReference>
<dbReference type="InterPro" id="IPR050133">
    <property type="entry name" value="NqrDE/RnfAE_oxidrdctase"/>
</dbReference>
<evidence type="ECO:0000256" key="6">
    <source>
        <dbReference type="ARBA" id="ARBA00022989"/>
    </source>
</evidence>
<keyword evidence="3 8" id="KW-0812">Transmembrane</keyword>
<feature type="transmembrane region" description="Helical" evidence="8">
    <location>
        <begin position="6"/>
        <end position="30"/>
    </location>
</feature>
<dbReference type="PANTHER" id="PTHR30335:SF0">
    <property type="entry name" value="ION-TRANSLOCATING OXIDOREDUCTASE COMPLEX SUBUNIT A"/>
    <property type="match status" value="1"/>
</dbReference>
<dbReference type="GO" id="GO:0005886">
    <property type="term" value="C:plasma membrane"/>
    <property type="evidence" value="ECO:0007669"/>
    <property type="project" value="UniProtKB-SubCell"/>
</dbReference>
<sequence>MSFFAIFIDAFLVHNIVLSRFLGICAFLGVSNSVATAVGMGLAVVFVTTFSSLMTWIVYNLILVPLGITYLYTLAFILVIAALVQFVEMVVRKKWESLYWALGIYLPLITTNCAVLGVAVINMNEGYTLLQAIAHSLGASLGFLLAIVLMSGLRERFQDNTNMPKALRGLPISLVTAALMSIAFLGFNGLFS</sequence>
<comment type="similarity">
    <text evidence="8">Belongs to the NqrDE/RnfAE family.</text>
</comment>
<evidence type="ECO:0000256" key="4">
    <source>
        <dbReference type="ARBA" id="ARBA00022967"/>
    </source>
</evidence>
<dbReference type="EMBL" id="CP001997">
    <property type="protein sequence ID" value="ADE56257.1"/>
    <property type="molecule type" value="Genomic_DNA"/>
</dbReference>
<gene>
    <name evidence="8" type="primary">rnfA</name>
    <name evidence="9" type="ordered locus">Amico_0109</name>
</gene>
<evidence type="ECO:0000313" key="10">
    <source>
        <dbReference type="Proteomes" id="UP000002366"/>
    </source>
</evidence>
<keyword evidence="5 8" id="KW-0249">Electron transport</keyword>
<dbReference type="PIRSF" id="PIRSF006102">
    <property type="entry name" value="NQR_DE"/>
    <property type="match status" value="1"/>
</dbReference>
<dbReference type="PANTHER" id="PTHR30335">
    <property type="entry name" value="INTEGRAL MEMBRANE PROTEIN OF SOXR-REDUCING COMPLEX"/>
    <property type="match status" value="1"/>
</dbReference>
<keyword evidence="2 8" id="KW-0813">Transport</keyword>
<feature type="transmembrane region" description="Helical" evidence="8">
    <location>
        <begin position="99"/>
        <end position="121"/>
    </location>
</feature>
<feature type="transmembrane region" description="Helical" evidence="8">
    <location>
        <begin position="42"/>
        <end position="62"/>
    </location>
</feature>
<comment type="function">
    <text evidence="8">Part of a membrane-bound complex that couples electron transfer with translocation of ions across the membrane.</text>
</comment>
<reference evidence="9 10" key="1">
    <citation type="journal article" date="2010" name="Stand. Genomic Sci.">
        <title>Complete genome sequence of Aminobacterium colombiense type strain (ALA-1).</title>
        <authorList>
            <person name="Chertkov O."/>
            <person name="Sikorski J."/>
            <person name="Brambilla E."/>
            <person name="Lapidus A."/>
            <person name="Copeland A."/>
            <person name="Glavina Del Rio T."/>
            <person name="Nolan M."/>
            <person name="Lucas S."/>
            <person name="Tice H."/>
            <person name="Cheng J.F."/>
            <person name="Han C."/>
            <person name="Detter J.C."/>
            <person name="Bruce D."/>
            <person name="Tapia R."/>
            <person name="Goodwin L."/>
            <person name="Pitluck S."/>
            <person name="Liolios K."/>
            <person name="Ivanova N."/>
            <person name="Mavromatis K."/>
            <person name="Ovchinnikova G."/>
            <person name="Pati A."/>
            <person name="Chen A."/>
            <person name="Palaniappan K."/>
            <person name="Land M."/>
            <person name="Hauser L."/>
            <person name="Chang Y.J."/>
            <person name="Jeffries C.D."/>
            <person name="Spring S."/>
            <person name="Rohde M."/>
            <person name="Goker M."/>
            <person name="Bristow J."/>
            <person name="Eisen J.A."/>
            <person name="Markowitz V."/>
            <person name="Hugenholtz P."/>
            <person name="Kyrpides N.C."/>
            <person name="Klenk H.P."/>
        </authorList>
    </citation>
    <scope>NUCLEOTIDE SEQUENCE [LARGE SCALE GENOMIC DNA]</scope>
    <source>
        <strain evidence="10">DSM 12261 / ALA-1</strain>
    </source>
</reference>
<evidence type="ECO:0000256" key="1">
    <source>
        <dbReference type="ARBA" id="ARBA00004127"/>
    </source>
</evidence>
<name>D5ECH5_AMICL</name>
<dbReference type="KEGG" id="aco:Amico_0109"/>
<dbReference type="Pfam" id="PF02508">
    <property type="entry name" value="Rnf-Nqr"/>
    <property type="match status" value="1"/>
</dbReference>
<keyword evidence="10" id="KW-1185">Reference proteome</keyword>
<dbReference type="EC" id="7.-.-.-" evidence="8"/>
<feature type="transmembrane region" description="Helical" evidence="8">
    <location>
        <begin position="170"/>
        <end position="191"/>
    </location>
</feature>
<feature type="transmembrane region" description="Helical" evidence="8">
    <location>
        <begin position="68"/>
        <end position="87"/>
    </location>
</feature>
<keyword evidence="7 8" id="KW-0472">Membrane</keyword>
<evidence type="ECO:0000256" key="3">
    <source>
        <dbReference type="ARBA" id="ARBA00022692"/>
    </source>
</evidence>
<dbReference type="STRING" id="572547.Amico_0109"/>
<dbReference type="HOGENOM" id="CLU_095255_1_0_0"/>
<dbReference type="Proteomes" id="UP000002366">
    <property type="component" value="Chromosome"/>
</dbReference>
<dbReference type="AlphaFoldDB" id="D5ECH5"/>
<dbReference type="GO" id="GO:0012505">
    <property type="term" value="C:endomembrane system"/>
    <property type="evidence" value="ECO:0007669"/>
    <property type="project" value="UniProtKB-SubCell"/>
</dbReference>
<dbReference type="HAMAP" id="MF_00459">
    <property type="entry name" value="RsxA_RnfA"/>
    <property type="match status" value="1"/>
</dbReference>
<dbReference type="InterPro" id="IPR011293">
    <property type="entry name" value="Ion_transpt_RnfA/RsxA"/>
</dbReference>
<protein>
    <recommendedName>
        <fullName evidence="8">Ion-translocating oxidoreductase complex subunit A</fullName>
        <ecNumber evidence="8">7.-.-.-</ecNumber>
    </recommendedName>
    <alternativeName>
        <fullName evidence="8">Rnf electron transport complex subunit A</fullName>
    </alternativeName>
</protein>
<dbReference type="eggNOG" id="COG4657">
    <property type="taxonomic scope" value="Bacteria"/>
</dbReference>
<comment type="subcellular location">
    <subcellularLocation>
        <location evidence="8">Cell inner membrane</location>
        <topology evidence="8">Multi-pass membrane protein</topology>
    </subcellularLocation>
    <subcellularLocation>
        <location evidence="1">Endomembrane system</location>
        <topology evidence="1">Multi-pass membrane protein</topology>
    </subcellularLocation>
</comment>
<proteinExistence type="inferred from homology"/>
<dbReference type="NCBIfam" id="TIGR01943">
    <property type="entry name" value="rnfA"/>
    <property type="match status" value="1"/>
</dbReference>
<dbReference type="OrthoDB" id="9803631at2"/>
<keyword evidence="4 8" id="KW-1278">Translocase</keyword>
<evidence type="ECO:0000256" key="8">
    <source>
        <dbReference type="HAMAP-Rule" id="MF_00459"/>
    </source>
</evidence>
<evidence type="ECO:0000256" key="7">
    <source>
        <dbReference type="ARBA" id="ARBA00023136"/>
    </source>
</evidence>
<dbReference type="GO" id="GO:0022900">
    <property type="term" value="P:electron transport chain"/>
    <property type="evidence" value="ECO:0007669"/>
    <property type="project" value="UniProtKB-UniRule"/>
</dbReference>
<comment type="subunit">
    <text evidence="8">The complex is composed of six subunits: RnfA, RnfB, RnfC, RnfD, RnfE and RnfG.</text>
</comment>
<dbReference type="RefSeq" id="WP_013047523.1">
    <property type="nucleotide sequence ID" value="NC_014011.1"/>
</dbReference>
<keyword evidence="6 8" id="KW-1133">Transmembrane helix</keyword>
<evidence type="ECO:0000313" key="9">
    <source>
        <dbReference type="EMBL" id="ADE56257.1"/>
    </source>
</evidence>
<evidence type="ECO:0000256" key="5">
    <source>
        <dbReference type="ARBA" id="ARBA00022982"/>
    </source>
</evidence>
<organism evidence="9 10">
    <name type="scientific">Aminobacterium colombiense (strain DSM 12261 / ALA-1)</name>
    <dbReference type="NCBI Taxonomy" id="572547"/>
    <lineage>
        <taxon>Bacteria</taxon>
        <taxon>Thermotogati</taxon>
        <taxon>Synergistota</taxon>
        <taxon>Synergistia</taxon>
        <taxon>Synergistales</taxon>
        <taxon>Aminobacteriaceae</taxon>
        <taxon>Aminobacterium</taxon>
    </lineage>
</organism>
<accession>D5ECH5</accession>
<keyword evidence="8" id="KW-1003">Cell membrane</keyword>
<evidence type="ECO:0000256" key="2">
    <source>
        <dbReference type="ARBA" id="ARBA00022448"/>
    </source>
</evidence>